<protein>
    <submittedName>
        <fullName evidence="5">Mannosyl-D-glycerate transport/metabolism system repressor MngR</fullName>
    </submittedName>
</protein>
<dbReference type="Gene3D" id="3.40.1410.10">
    <property type="entry name" value="Chorismate lyase-like"/>
    <property type="match status" value="1"/>
</dbReference>
<dbReference type="AlphaFoldDB" id="A0A2T0BKJ3"/>
<dbReference type="PRINTS" id="PR00035">
    <property type="entry name" value="HTHGNTR"/>
</dbReference>
<evidence type="ECO:0000313" key="6">
    <source>
        <dbReference type="Proteomes" id="UP000237798"/>
    </source>
</evidence>
<keyword evidence="2" id="KW-0238">DNA-binding</keyword>
<dbReference type="GO" id="GO:0045892">
    <property type="term" value="P:negative regulation of DNA-templated transcription"/>
    <property type="evidence" value="ECO:0007669"/>
    <property type="project" value="TreeGrafter"/>
</dbReference>
<dbReference type="GO" id="GO:0003700">
    <property type="term" value="F:DNA-binding transcription factor activity"/>
    <property type="evidence" value="ECO:0007669"/>
    <property type="project" value="InterPro"/>
</dbReference>
<evidence type="ECO:0000256" key="1">
    <source>
        <dbReference type="ARBA" id="ARBA00023015"/>
    </source>
</evidence>
<dbReference type="InterPro" id="IPR000524">
    <property type="entry name" value="Tscrpt_reg_HTH_GntR"/>
</dbReference>
<feature type="domain" description="HTH gntR-type" evidence="4">
    <location>
        <begin position="3"/>
        <end position="71"/>
    </location>
</feature>
<sequence length="232" mass="26705">MKNPIYVKIIDDIRNKISSGELRPGDDLPSETSLCDEYDTSRMTVRKGLSILSNEGYIYSVPGKGYFVKKPDYNKYVFNYDEMSNLINSVDKIELLSVDIILPDEKLAGNLQISNNKKVVMIRRLFYTEEEPVAYDIKYLLYQKGVPIVENEIENATFPEMISNRTSLYDLNKELVIYAEVPKEKTKKLLNIHDAVALFVVEEKLYDIDHKPIGLGITYFRGDYIKLHGVSK</sequence>
<evidence type="ECO:0000256" key="2">
    <source>
        <dbReference type="ARBA" id="ARBA00023125"/>
    </source>
</evidence>
<dbReference type="PROSITE" id="PS50949">
    <property type="entry name" value="HTH_GNTR"/>
    <property type="match status" value="1"/>
</dbReference>
<proteinExistence type="predicted"/>
<dbReference type="SMART" id="SM00866">
    <property type="entry name" value="UTRA"/>
    <property type="match status" value="1"/>
</dbReference>
<accession>A0A2T0BKJ3</accession>
<dbReference type="GO" id="GO:0003677">
    <property type="term" value="F:DNA binding"/>
    <property type="evidence" value="ECO:0007669"/>
    <property type="project" value="UniProtKB-KW"/>
</dbReference>
<evidence type="ECO:0000259" key="4">
    <source>
        <dbReference type="PROSITE" id="PS50949"/>
    </source>
</evidence>
<keyword evidence="3" id="KW-0804">Transcription</keyword>
<dbReference type="RefSeq" id="WP_106010026.1">
    <property type="nucleotide sequence ID" value="NZ_JALCPJ010000014.1"/>
</dbReference>
<dbReference type="InterPro" id="IPR028978">
    <property type="entry name" value="Chorismate_lyase_/UTRA_dom_sf"/>
</dbReference>
<evidence type="ECO:0000256" key="3">
    <source>
        <dbReference type="ARBA" id="ARBA00023163"/>
    </source>
</evidence>
<dbReference type="SUPFAM" id="SSF64288">
    <property type="entry name" value="Chorismate lyase-like"/>
    <property type="match status" value="1"/>
</dbReference>
<reference evidence="5 6" key="1">
    <citation type="submission" date="2018-03" db="EMBL/GenBank/DDBJ databases">
        <title>Genome sequence of Clostridium luticellarii DSM 29923.</title>
        <authorList>
            <person name="Poehlein A."/>
            <person name="Daniel R."/>
        </authorList>
    </citation>
    <scope>NUCLEOTIDE SEQUENCE [LARGE SCALE GENOMIC DNA]</scope>
    <source>
        <strain evidence="5 6">DSM 29923</strain>
    </source>
</reference>
<dbReference type="Pfam" id="PF00392">
    <property type="entry name" value="GntR"/>
    <property type="match status" value="1"/>
</dbReference>
<dbReference type="SMART" id="SM00345">
    <property type="entry name" value="HTH_GNTR"/>
    <property type="match status" value="1"/>
</dbReference>
<dbReference type="InterPro" id="IPR011663">
    <property type="entry name" value="UTRA"/>
</dbReference>
<dbReference type="EMBL" id="PVXP01000038">
    <property type="protein sequence ID" value="PRR84418.1"/>
    <property type="molecule type" value="Genomic_DNA"/>
</dbReference>
<dbReference type="OrthoDB" id="46236at2"/>
<dbReference type="Gene3D" id="1.10.10.10">
    <property type="entry name" value="Winged helix-like DNA-binding domain superfamily/Winged helix DNA-binding domain"/>
    <property type="match status" value="1"/>
</dbReference>
<dbReference type="InterPro" id="IPR050679">
    <property type="entry name" value="Bact_HTH_transcr_reg"/>
</dbReference>
<organism evidence="5 6">
    <name type="scientific">Clostridium luticellarii</name>
    <dbReference type="NCBI Taxonomy" id="1691940"/>
    <lineage>
        <taxon>Bacteria</taxon>
        <taxon>Bacillati</taxon>
        <taxon>Bacillota</taxon>
        <taxon>Clostridia</taxon>
        <taxon>Eubacteriales</taxon>
        <taxon>Clostridiaceae</taxon>
        <taxon>Clostridium</taxon>
    </lineage>
</organism>
<gene>
    <name evidence="5" type="primary">mngR_2</name>
    <name evidence="5" type="ORF">CLLU_24090</name>
</gene>
<dbReference type="PANTHER" id="PTHR44846:SF1">
    <property type="entry name" value="MANNOSYL-D-GLYCERATE TRANSPORT_METABOLISM SYSTEM REPRESSOR MNGR-RELATED"/>
    <property type="match status" value="1"/>
</dbReference>
<keyword evidence="1" id="KW-0805">Transcription regulation</keyword>
<dbReference type="InterPro" id="IPR036388">
    <property type="entry name" value="WH-like_DNA-bd_sf"/>
</dbReference>
<dbReference type="PANTHER" id="PTHR44846">
    <property type="entry name" value="MANNOSYL-D-GLYCERATE TRANSPORT/METABOLISM SYSTEM REPRESSOR MNGR-RELATED"/>
    <property type="match status" value="1"/>
</dbReference>
<dbReference type="SUPFAM" id="SSF46785">
    <property type="entry name" value="Winged helix' DNA-binding domain"/>
    <property type="match status" value="1"/>
</dbReference>
<dbReference type="Pfam" id="PF07702">
    <property type="entry name" value="UTRA"/>
    <property type="match status" value="1"/>
</dbReference>
<keyword evidence="6" id="KW-1185">Reference proteome</keyword>
<dbReference type="InterPro" id="IPR036390">
    <property type="entry name" value="WH_DNA-bd_sf"/>
</dbReference>
<name>A0A2T0BKJ3_9CLOT</name>
<comment type="caution">
    <text evidence="5">The sequence shown here is derived from an EMBL/GenBank/DDBJ whole genome shotgun (WGS) entry which is preliminary data.</text>
</comment>
<dbReference type="Proteomes" id="UP000237798">
    <property type="component" value="Unassembled WGS sequence"/>
</dbReference>
<dbReference type="CDD" id="cd07377">
    <property type="entry name" value="WHTH_GntR"/>
    <property type="match status" value="1"/>
</dbReference>
<evidence type="ECO:0000313" key="5">
    <source>
        <dbReference type="EMBL" id="PRR84418.1"/>
    </source>
</evidence>